<protein>
    <submittedName>
        <fullName evidence="5">Putative molybdopterin synthase catalytic subunit (MoeA)</fullName>
        <ecNumber evidence="5">2.10.1.1</ecNumber>
    </submittedName>
</protein>
<organism evidence="5">
    <name type="scientific">uncultured marine thaumarchaeote KM3_74_C10</name>
    <dbReference type="NCBI Taxonomy" id="1456270"/>
    <lineage>
        <taxon>Archaea</taxon>
        <taxon>Nitrososphaerota</taxon>
        <taxon>environmental samples</taxon>
    </lineage>
</organism>
<dbReference type="PANTHER" id="PTHR10192:SF5">
    <property type="entry name" value="GEPHYRIN"/>
    <property type="match status" value="1"/>
</dbReference>
<dbReference type="Pfam" id="PF03453">
    <property type="entry name" value="MoeA_N"/>
    <property type="match status" value="1"/>
</dbReference>
<dbReference type="Pfam" id="PF00994">
    <property type="entry name" value="MoCF_biosynth"/>
    <property type="match status" value="1"/>
</dbReference>
<dbReference type="EMBL" id="KF901056">
    <property type="protein sequence ID" value="AIF16451.1"/>
    <property type="molecule type" value="Genomic_DNA"/>
</dbReference>
<dbReference type="GO" id="GO:0061599">
    <property type="term" value="F:molybdopterin molybdotransferase activity"/>
    <property type="evidence" value="ECO:0007669"/>
    <property type="project" value="UniProtKB-EC"/>
</dbReference>
<dbReference type="SMART" id="SM00852">
    <property type="entry name" value="MoCF_biosynth"/>
    <property type="match status" value="1"/>
</dbReference>
<comment type="pathway">
    <text evidence="1">Cofactor biosynthesis; molybdopterin biosynthesis.</text>
</comment>
<keyword evidence="3" id="KW-0812">Transmembrane</keyword>
<evidence type="ECO:0000256" key="1">
    <source>
        <dbReference type="ARBA" id="ARBA00005046"/>
    </source>
</evidence>
<keyword evidence="5" id="KW-0808">Transferase</keyword>
<dbReference type="InterPro" id="IPR036135">
    <property type="entry name" value="MoeA_linker/N_sf"/>
</dbReference>
<evidence type="ECO:0000256" key="3">
    <source>
        <dbReference type="SAM" id="Phobius"/>
    </source>
</evidence>
<dbReference type="EC" id="2.10.1.1" evidence="5"/>
<evidence type="ECO:0000313" key="5">
    <source>
        <dbReference type="EMBL" id="AIF16451.1"/>
    </source>
</evidence>
<gene>
    <name evidence="5" type="primary">moeA</name>
</gene>
<dbReference type="InterPro" id="IPR038987">
    <property type="entry name" value="MoeA-like"/>
</dbReference>
<dbReference type="SUPFAM" id="SSF53218">
    <property type="entry name" value="Molybdenum cofactor biosynthesis proteins"/>
    <property type="match status" value="1"/>
</dbReference>
<dbReference type="InterPro" id="IPR036688">
    <property type="entry name" value="MoeA_C_domain_IV_sf"/>
</dbReference>
<accession>A0A075HJC3</accession>
<proteinExistence type="predicted"/>
<sequence>MLRVLIVKWMKDRRSYLNVDRAFDTLLSSITLKPSSEMIPAIHSYARVLAEKVIAPAARPLLDTSHMDGFALRSADTMHSSKSNPLSLKIKGAIKLEDFPEERISQGEVFGILTGAHLPPGADAVAPKEKVYKADGRIEVSEPLRDGENVIRAGSDFAQRAVVFEEGHIVRAQDIGILAALGIPKVRVYDRPRVAIINVGSELVESPENIQPGKTVSSHGFMISRIVSKSGGDPQYLGIAPDEEDKIGMAMQKGLRESDLVCTIGGSSMGEADLVEQSINKLGDPGVIVHGLQLQPGRVGGFGVIDGKPIFILPGLILSTVNCFAFLAYPLIRRLMNKDPRPYSWRMKARLAHRPELSSFHDFRRIVWVELKSGPNEIVATPISGDSSKLNVMAKANGYIVIPEQQDPPKDDLLVDVHFLPGVSEPEAFLF</sequence>
<dbReference type="InterPro" id="IPR005111">
    <property type="entry name" value="MoeA_C_domain_IV"/>
</dbReference>
<name>A0A075HJC3_9ARCH</name>
<dbReference type="SUPFAM" id="SSF63882">
    <property type="entry name" value="MoeA N-terminal region -like"/>
    <property type="match status" value="1"/>
</dbReference>
<dbReference type="GO" id="GO:0005829">
    <property type="term" value="C:cytosol"/>
    <property type="evidence" value="ECO:0007669"/>
    <property type="project" value="TreeGrafter"/>
</dbReference>
<evidence type="ECO:0000259" key="4">
    <source>
        <dbReference type="SMART" id="SM00852"/>
    </source>
</evidence>
<keyword evidence="3" id="KW-1133">Transmembrane helix</keyword>
<reference evidence="5" key="1">
    <citation type="journal article" date="2014" name="Genome Biol. Evol.">
        <title>Pangenome evidence for extensive interdomain horizontal transfer affecting lineage core and shell genes in uncultured planktonic thaumarchaeota and euryarchaeota.</title>
        <authorList>
            <person name="Deschamps P."/>
            <person name="Zivanovic Y."/>
            <person name="Moreira D."/>
            <person name="Rodriguez-Valera F."/>
            <person name="Lopez-Garcia P."/>
        </authorList>
    </citation>
    <scope>NUCLEOTIDE SEQUENCE</scope>
</reference>
<dbReference type="InterPro" id="IPR001453">
    <property type="entry name" value="MoaB/Mog_dom"/>
</dbReference>
<dbReference type="GO" id="GO:0006777">
    <property type="term" value="P:Mo-molybdopterin cofactor biosynthetic process"/>
    <property type="evidence" value="ECO:0007669"/>
    <property type="project" value="UniProtKB-KW"/>
</dbReference>
<dbReference type="Gene3D" id="3.90.105.10">
    <property type="entry name" value="Molybdopterin biosynthesis moea protein, domain 2"/>
    <property type="match status" value="1"/>
</dbReference>
<dbReference type="AlphaFoldDB" id="A0A075HJC3"/>
<dbReference type="InterPro" id="IPR005110">
    <property type="entry name" value="MoeA_linker/N"/>
</dbReference>
<dbReference type="UniPathway" id="UPA00344"/>
<feature type="domain" description="MoaB/Mog" evidence="4">
    <location>
        <begin position="195"/>
        <end position="334"/>
    </location>
</feature>
<dbReference type="Gene3D" id="2.40.340.10">
    <property type="entry name" value="MoeA, C-terminal, domain IV"/>
    <property type="match status" value="1"/>
</dbReference>
<dbReference type="PANTHER" id="PTHR10192">
    <property type="entry name" value="MOLYBDOPTERIN BIOSYNTHESIS PROTEIN"/>
    <property type="match status" value="1"/>
</dbReference>
<dbReference type="CDD" id="cd00887">
    <property type="entry name" value="MoeA"/>
    <property type="match status" value="1"/>
</dbReference>
<dbReference type="Gene3D" id="2.170.190.11">
    <property type="entry name" value="Molybdopterin biosynthesis moea protein, domain 3"/>
    <property type="match status" value="1"/>
</dbReference>
<dbReference type="Gene3D" id="3.40.980.10">
    <property type="entry name" value="MoaB/Mog-like domain"/>
    <property type="match status" value="1"/>
</dbReference>
<feature type="transmembrane region" description="Helical" evidence="3">
    <location>
        <begin position="311"/>
        <end position="332"/>
    </location>
</feature>
<dbReference type="InterPro" id="IPR036425">
    <property type="entry name" value="MoaB/Mog-like_dom_sf"/>
</dbReference>
<keyword evidence="2" id="KW-0501">Molybdenum cofactor biosynthesis</keyword>
<dbReference type="Pfam" id="PF03454">
    <property type="entry name" value="MoeA_C"/>
    <property type="match status" value="1"/>
</dbReference>
<dbReference type="SUPFAM" id="SSF63867">
    <property type="entry name" value="MoeA C-terminal domain-like"/>
    <property type="match status" value="1"/>
</dbReference>
<keyword evidence="3" id="KW-0472">Membrane</keyword>
<evidence type="ECO:0000256" key="2">
    <source>
        <dbReference type="ARBA" id="ARBA00023150"/>
    </source>
</evidence>